<dbReference type="AlphaFoldDB" id="A0A067TCV8"/>
<dbReference type="Gene3D" id="3.80.10.10">
    <property type="entry name" value="Ribonuclease Inhibitor"/>
    <property type="match status" value="1"/>
</dbReference>
<dbReference type="HOGENOM" id="CLU_040192_0_0_1"/>
<reference evidence="3" key="1">
    <citation type="journal article" date="2014" name="Proc. Natl. Acad. Sci. U.S.A.">
        <title>Extensive sampling of basidiomycete genomes demonstrates inadequacy of the white-rot/brown-rot paradigm for wood decay fungi.</title>
        <authorList>
            <person name="Riley R."/>
            <person name="Salamov A.A."/>
            <person name="Brown D.W."/>
            <person name="Nagy L.G."/>
            <person name="Floudas D."/>
            <person name="Held B.W."/>
            <person name="Levasseur A."/>
            <person name="Lombard V."/>
            <person name="Morin E."/>
            <person name="Otillar R."/>
            <person name="Lindquist E.A."/>
            <person name="Sun H."/>
            <person name="LaButti K.M."/>
            <person name="Schmutz J."/>
            <person name="Jabbour D."/>
            <person name="Luo H."/>
            <person name="Baker S.E."/>
            <person name="Pisabarro A.G."/>
            <person name="Walton J.D."/>
            <person name="Blanchette R.A."/>
            <person name="Henrissat B."/>
            <person name="Martin F."/>
            <person name="Cullen D."/>
            <person name="Hibbett D.S."/>
            <person name="Grigoriev I.V."/>
        </authorList>
    </citation>
    <scope>NUCLEOTIDE SEQUENCE [LARGE SCALE GENOMIC DNA]</scope>
    <source>
        <strain evidence="3">CBS 339.88</strain>
    </source>
</reference>
<feature type="chain" id="PRO_5012587850" description="F-box domain-containing protein" evidence="1">
    <location>
        <begin position="16"/>
        <end position="506"/>
    </location>
</feature>
<evidence type="ECO:0000256" key="1">
    <source>
        <dbReference type="SAM" id="SignalP"/>
    </source>
</evidence>
<gene>
    <name evidence="2" type="ORF">GALMADRAFT_224973</name>
</gene>
<sequence>MTLRLLPELFPLVVCHLPLYAIPSTVPSLALSDHATYEAYLILRNEKDTVSTFQRILNAPKLGKAVRELHIMTELTAAARNRDGVPFDSVTGLIKLIVGGLLPYIHTLSLHLIGGWRWDEKYLPVKGFGHLDTHFWHALESHCPRLRKLALSGLGDKHDPWLNDSGIYEWKGMNKLTHIGLSFPPASEVQIDGTDRLLKNITALSPLLHTLDLGFYQKLDSASPILSLKFPHLKSLKLASLLVYASEAMVFWRSHPLIETLNLSDAWGFCPWFSDTVEGDLLPNLKYLEASFRDVLLLVPVLPRLITLSVQQSLNAQVPYLLRAVIPDGLPNLHGLEIDQKDTTERERIGDKKGCKWYETADGKFNEVAIKNAGRSFFDDYIHSLVRGAPNIIELCLLEYMAEHLAAELAQFPNLARLYFRGVNDTDTSLRTPENREAFYTSSRAIADKCQLLERITDISSTPYMALKIRRNEARSVVETIRVEGYGTIIGAEDEAFPRNPRATVI</sequence>
<dbReference type="OrthoDB" id="2995895at2759"/>
<evidence type="ECO:0000313" key="2">
    <source>
        <dbReference type="EMBL" id="KDR77744.1"/>
    </source>
</evidence>
<evidence type="ECO:0000313" key="3">
    <source>
        <dbReference type="Proteomes" id="UP000027222"/>
    </source>
</evidence>
<dbReference type="SUPFAM" id="SSF52047">
    <property type="entry name" value="RNI-like"/>
    <property type="match status" value="1"/>
</dbReference>
<protein>
    <recommendedName>
        <fullName evidence="4">F-box domain-containing protein</fullName>
    </recommendedName>
</protein>
<proteinExistence type="predicted"/>
<organism evidence="2 3">
    <name type="scientific">Galerina marginata (strain CBS 339.88)</name>
    <dbReference type="NCBI Taxonomy" id="685588"/>
    <lineage>
        <taxon>Eukaryota</taxon>
        <taxon>Fungi</taxon>
        <taxon>Dikarya</taxon>
        <taxon>Basidiomycota</taxon>
        <taxon>Agaricomycotina</taxon>
        <taxon>Agaricomycetes</taxon>
        <taxon>Agaricomycetidae</taxon>
        <taxon>Agaricales</taxon>
        <taxon>Agaricineae</taxon>
        <taxon>Strophariaceae</taxon>
        <taxon>Galerina</taxon>
    </lineage>
</organism>
<keyword evidence="3" id="KW-1185">Reference proteome</keyword>
<dbReference type="InterPro" id="IPR032675">
    <property type="entry name" value="LRR_dom_sf"/>
</dbReference>
<name>A0A067TCV8_GALM3</name>
<dbReference type="EMBL" id="KL142376">
    <property type="protein sequence ID" value="KDR77744.1"/>
    <property type="molecule type" value="Genomic_DNA"/>
</dbReference>
<evidence type="ECO:0008006" key="4">
    <source>
        <dbReference type="Google" id="ProtNLM"/>
    </source>
</evidence>
<keyword evidence="1" id="KW-0732">Signal</keyword>
<dbReference type="Proteomes" id="UP000027222">
    <property type="component" value="Unassembled WGS sequence"/>
</dbReference>
<accession>A0A067TCV8</accession>
<feature type="signal peptide" evidence="1">
    <location>
        <begin position="1"/>
        <end position="15"/>
    </location>
</feature>